<keyword evidence="2" id="KW-0804">Transcription</keyword>
<organism evidence="4 5">
    <name type="scientific">Dubosiella newyorkensis</name>
    <dbReference type="NCBI Taxonomy" id="1862672"/>
    <lineage>
        <taxon>Bacteria</taxon>
        <taxon>Bacillati</taxon>
        <taxon>Bacillota</taxon>
        <taxon>Erysipelotrichia</taxon>
        <taxon>Erysipelotrichales</taxon>
        <taxon>Erysipelotrichaceae</taxon>
        <taxon>Dubosiella</taxon>
    </lineage>
</organism>
<dbReference type="SUPFAM" id="SSF46785">
    <property type="entry name" value="Winged helix' DNA-binding domain"/>
    <property type="match status" value="1"/>
</dbReference>
<accession>A0A1U7NPX2</accession>
<dbReference type="PANTHER" id="PTHR30363:SF44">
    <property type="entry name" value="AGA OPERON TRANSCRIPTIONAL REPRESSOR-RELATED"/>
    <property type="match status" value="1"/>
</dbReference>
<evidence type="ECO:0000313" key="4">
    <source>
        <dbReference type="EMBL" id="OLU47678.1"/>
    </source>
</evidence>
<feature type="domain" description="HTH deoR-type" evidence="3">
    <location>
        <begin position="5"/>
        <end position="60"/>
    </location>
</feature>
<evidence type="ECO:0000256" key="2">
    <source>
        <dbReference type="ARBA" id="ARBA00023163"/>
    </source>
</evidence>
<evidence type="ECO:0000313" key="5">
    <source>
        <dbReference type="Proteomes" id="UP000186705"/>
    </source>
</evidence>
<dbReference type="Pfam" id="PF00455">
    <property type="entry name" value="DeoRC"/>
    <property type="match status" value="1"/>
</dbReference>
<gene>
    <name evidence="4" type="ORF">BO225_02220</name>
</gene>
<dbReference type="InterPro" id="IPR037171">
    <property type="entry name" value="NagB/RpiA_transferase-like"/>
</dbReference>
<dbReference type="Pfam" id="PF08220">
    <property type="entry name" value="HTH_DeoR"/>
    <property type="match status" value="1"/>
</dbReference>
<dbReference type="OrthoDB" id="9797223at2"/>
<dbReference type="InterPro" id="IPR050313">
    <property type="entry name" value="Carb_Metab_HTH_regulators"/>
</dbReference>
<dbReference type="InterPro" id="IPR014036">
    <property type="entry name" value="DeoR-like_C"/>
</dbReference>
<dbReference type="InterPro" id="IPR036390">
    <property type="entry name" value="WH_DNA-bd_sf"/>
</dbReference>
<dbReference type="RefSeq" id="WP_076340651.1">
    <property type="nucleotide sequence ID" value="NZ_CAOZMP010000077.1"/>
</dbReference>
<dbReference type="InterPro" id="IPR001034">
    <property type="entry name" value="DeoR_HTH"/>
</dbReference>
<dbReference type="EMBL" id="MPKA01000044">
    <property type="protein sequence ID" value="OLU47678.1"/>
    <property type="molecule type" value="Genomic_DNA"/>
</dbReference>
<dbReference type="PRINTS" id="PR00037">
    <property type="entry name" value="HTHLACR"/>
</dbReference>
<sequence>MPTKKERRQQEIYQLLTEHDKMKTSELAKIMKVSTETLRTDLEELEKNKLIVREHGSARVFRGYVEPPVTLRNLENQEEKQKLAFNAFKLIKNGEVVFIDSASTLSPGLSILKKKEDLTIVTNSLLAANECVALNLNTLFVGGFINPNGISTYGLFATEMIDNIQIDIAFVGTDGFKDSNGFTTVNAHEMSLKRHILNKAKKIVLVCDHTKFEARAPYSWCRFHEIDVLVTSTLNRRQRKMVESIPTIIECELPI</sequence>
<dbReference type="Gene3D" id="3.40.50.1360">
    <property type="match status" value="1"/>
</dbReference>
<keyword evidence="5" id="KW-1185">Reference proteome</keyword>
<evidence type="ECO:0000256" key="1">
    <source>
        <dbReference type="ARBA" id="ARBA00023015"/>
    </source>
</evidence>
<proteinExistence type="predicted"/>
<dbReference type="SUPFAM" id="SSF100950">
    <property type="entry name" value="NagB/RpiA/CoA transferase-like"/>
    <property type="match status" value="1"/>
</dbReference>
<dbReference type="InterPro" id="IPR036388">
    <property type="entry name" value="WH-like_DNA-bd_sf"/>
</dbReference>
<evidence type="ECO:0000259" key="3">
    <source>
        <dbReference type="PROSITE" id="PS51000"/>
    </source>
</evidence>
<dbReference type="PROSITE" id="PS51000">
    <property type="entry name" value="HTH_DEOR_2"/>
    <property type="match status" value="1"/>
</dbReference>
<dbReference type="STRING" id="1862672.BO225_02220"/>
<comment type="caution">
    <text evidence="4">The sequence shown here is derived from an EMBL/GenBank/DDBJ whole genome shotgun (WGS) entry which is preliminary data.</text>
</comment>
<dbReference type="Proteomes" id="UP000186705">
    <property type="component" value="Unassembled WGS sequence"/>
</dbReference>
<keyword evidence="1" id="KW-0805">Transcription regulation</keyword>
<dbReference type="GO" id="GO:0003700">
    <property type="term" value="F:DNA-binding transcription factor activity"/>
    <property type="evidence" value="ECO:0007669"/>
    <property type="project" value="InterPro"/>
</dbReference>
<dbReference type="AlphaFoldDB" id="A0A1U7NPX2"/>
<dbReference type="SMART" id="SM00420">
    <property type="entry name" value="HTH_DEOR"/>
    <property type="match status" value="1"/>
</dbReference>
<name>A0A1U7NPX2_9FIRM</name>
<dbReference type="Gene3D" id="1.10.10.10">
    <property type="entry name" value="Winged helix-like DNA-binding domain superfamily/Winged helix DNA-binding domain"/>
    <property type="match status" value="1"/>
</dbReference>
<reference evidence="4 5" key="1">
    <citation type="submission" date="2016-11" db="EMBL/GenBank/DDBJ databases">
        <title>Description of two novel members of the family Erysipelotrichaceae: Ileibacterium lipovorans gen. nov., sp. nov. and Dubosiella newyorkensis, gen. nov., sp. nov.</title>
        <authorList>
            <person name="Cox L.M."/>
            <person name="Sohn J."/>
            <person name="Tyrrell K.L."/>
            <person name="Citron D.M."/>
            <person name="Lawson P.A."/>
            <person name="Patel N.B."/>
            <person name="Iizumi T."/>
            <person name="Perez-Perez G.I."/>
            <person name="Goldstein E.J."/>
            <person name="Blaser M.J."/>
        </authorList>
    </citation>
    <scope>NUCLEOTIDE SEQUENCE [LARGE SCALE GENOMIC DNA]</scope>
    <source>
        <strain evidence="4 5">NYU-BL-A4</strain>
    </source>
</reference>
<dbReference type="PANTHER" id="PTHR30363">
    <property type="entry name" value="HTH-TYPE TRANSCRIPTIONAL REGULATOR SRLR-RELATED"/>
    <property type="match status" value="1"/>
</dbReference>
<dbReference type="GeneID" id="78274762"/>
<dbReference type="SMART" id="SM01134">
    <property type="entry name" value="DeoRC"/>
    <property type="match status" value="1"/>
</dbReference>
<protein>
    <submittedName>
        <fullName evidence="4">Transcriptional regulator</fullName>
    </submittedName>
</protein>